<reference evidence="2" key="1">
    <citation type="journal article" date="2023" name="G3 (Bethesda)">
        <title>A reference genome for the long-term kleptoplast-retaining sea slug Elysia crispata morphotype clarki.</title>
        <authorList>
            <person name="Eastman K.E."/>
            <person name="Pendleton A.L."/>
            <person name="Shaikh M.A."/>
            <person name="Suttiyut T."/>
            <person name="Ogas R."/>
            <person name="Tomko P."/>
            <person name="Gavelis G."/>
            <person name="Widhalm J.R."/>
            <person name="Wisecaver J.H."/>
        </authorList>
    </citation>
    <scope>NUCLEOTIDE SEQUENCE</scope>
    <source>
        <strain evidence="2">ECLA1</strain>
    </source>
</reference>
<sequence>MINSVLHSNLTLSGRSIPDQFSTKITLGYNYSLIPKINAQCTPNAQNDDSPNTAQDLANTAKDRASPPIFSRGSACEKLGDCYVTTSAGSWTNQRLRFRPPSLKPSKWQPPSQTRSSDVKKVVDSKPWCTIY</sequence>
<dbReference type="Proteomes" id="UP001283361">
    <property type="component" value="Unassembled WGS sequence"/>
</dbReference>
<protein>
    <submittedName>
        <fullName evidence="2">Uncharacterized protein</fullName>
    </submittedName>
</protein>
<keyword evidence="3" id="KW-1185">Reference proteome</keyword>
<feature type="region of interest" description="Disordered" evidence="1">
    <location>
        <begin position="95"/>
        <end position="121"/>
    </location>
</feature>
<feature type="compositionally biased region" description="Polar residues" evidence="1">
    <location>
        <begin position="42"/>
        <end position="58"/>
    </location>
</feature>
<feature type="region of interest" description="Disordered" evidence="1">
    <location>
        <begin position="42"/>
        <end position="69"/>
    </location>
</feature>
<evidence type="ECO:0000256" key="1">
    <source>
        <dbReference type="SAM" id="MobiDB-lite"/>
    </source>
</evidence>
<dbReference type="AlphaFoldDB" id="A0AAE1CRV7"/>
<evidence type="ECO:0000313" key="2">
    <source>
        <dbReference type="EMBL" id="KAK3731590.1"/>
    </source>
</evidence>
<name>A0AAE1CRV7_9GAST</name>
<gene>
    <name evidence="2" type="ORF">RRG08_007669</name>
</gene>
<comment type="caution">
    <text evidence="2">The sequence shown here is derived from an EMBL/GenBank/DDBJ whole genome shotgun (WGS) entry which is preliminary data.</text>
</comment>
<evidence type="ECO:0000313" key="3">
    <source>
        <dbReference type="Proteomes" id="UP001283361"/>
    </source>
</evidence>
<accession>A0AAE1CRV7</accession>
<organism evidence="2 3">
    <name type="scientific">Elysia crispata</name>
    <name type="common">lettuce slug</name>
    <dbReference type="NCBI Taxonomy" id="231223"/>
    <lineage>
        <taxon>Eukaryota</taxon>
        <taxon>Metazoa</taxon>
        <taxon>Spiralia</taxon>
        <taxon>Lophotrochozoa</taxon>
        <taxon>Mollusca</taxon>
        <taxon>Gastropoda</taxon>
        <taxon>Heterobranchia</taxon>
        <taxon>Euthyneura</taxon>
        <taxon>Panpulmonata</taxon>
        <taxon>Sacoglossa</taxon>
        <taxon>Placobranchoidea</taxon>
        <taxon>Plakobranchidae</taxon>
        <taxon>Elysia</taxon>
    </lineage>
</organism>
<proteinExistence type="predicted"/>
<dbReference type="EMBL" id="JAWDGP010006995">
    <property type="protein sequence ID" value="KAK3731590.1"/>
    <property type="molecule type" value="Genomic_DNA"/>
</dbReference>